<dbReference type="EMBL" id="JAACNO010000894">
    <property type="protein sequence ID" value="KAF4144132.1"/>
    <property type="molecule type" value="Genomic_DNA"/>
</dbReference>
<reference evidence="2" key="1">
    <citation type="submission" date="2020-03" db="EMBL/GenBank/DDBJ databases">
        <title>Hybrid Assembly of Korean Phytophthora infestans isolates.</title>
        <authorList>
            <person name="Prokchorchik M."/>
            <person name="Lee Y."/>
            <person name="Seo J."/>
            <person name="Cho J.-H."/>
            <person name="Park Y.-E."/>
            <person name="Jang D.-C."/>
            <person name="Im J.-S."/>
            <person name="Choi J.-G."/>
            <person name="Park H.-J."/>
            <person name="Lee G.-B."/>
            <person name="Lee Y.-G."/>
            <person name="Hong S.-Y."/>
            <person name="Cho K."/>
            <person name="Sohn K.H."/>
        </authorList>
    </citation>
    <scope>NUCLEOTIDE SEQUENCE</scope>
    <source>
        <strain evidence="2">KR_2_A2</strain>
    </source>
</reference>
<dbReference type="AlphaFoldDB" id="A0A8S9UY50"/>
<feature type="transmembrane region" description="Helical" evidence="1">
    <location>
        <begin position="111"/>
        <end position="136"/>
    </location>
</feature>
<evidence type="ECO:0000256" key="1">
    <source>
        <dbReference type="SAM" id="Phobius"/>
    </source>
</evidence>
<dbReference type="SUPFAM" id="SSF52058">
    <property type="entry name" value="L domain-like"/>
    <property type="match status" value="1"/>
</dbReference>
<proteinExistence type="predicted"/>
<sequence>MTPTARRSQQECVRVSLRWFNFWWVIILGVHCAACGYNAVYALFYWNFGDTFLSYTLELSRISIPRQYFLTVSYVYILLALMHGVVVVNCWSCILVESRWFWKHEARRRFAVILCDVVLNLVSTLGMPLIITLSYLDMYRAEALGFDSSILGDEVWEAQLLNEAQIVVVVSWSDLMSRVAFTFGLVASTSDLKDLLRIGPSNGNRVVNETSTVNNLSSVVPVYTDAVKEVHNRVSDASFTTIRACYKVVKSLPPRRRLALKMVYIANAAWGIVLMGLHIQASIKEPLYECAAKVHPMANLLPSCNVVNFDCYAMGISGSLDEVHNEWSKFDKTTSWTLRFLHCPALEMPSSFLEFHGLQQIEVYNTTIVDWGTGSAITSLNHPAMEVLSVVRVNMTDGLLPLGFQSPDFPSRLSRISFCETNLKALPDDLDSKWPLRAGFYMENNKLTEIPRVLARLKPLYLMAGGNSITRLPSELFEAELGYFTLGGTKLTELPQYVAEPSTALSHFDVTDTGISFFWSWMDPLVEDMFGVAPLVAAGGTPYCYELESIMSGSSSEFSAPFQIGHSSLLMNASTENWDTLVQAVDCSPSYGLTLFPLEYWDARYGLSGSDL</sequence>
<protein>
    <submittedName>
        <fullName evidence="2">Uncharacterized protein</fullName>
    </submittedName>
</protein>
<accession>A0A8S9UY50</accession>
<feature type="transmembrane region" description="Helical" evidence="1">
    <location>
        <begin position="68"/>
        <end position="91"/>
    </location>
</feature>
<keyword evidence="1" id="KW-1133">Transmembrane helix</keyword>
<evidence type="ECO:0000313" key="3">
    <source>
        <dbReference type="Proteomes" id="UP000704712"/>
    </source>
</evidence>
<name>A0A8S9UY50_PHYIN</name>
<gene>
    <name evidence="2" type="ORF">GN958_ATG06671</name>
</gene>
<dbReference type="Gene3D" id="3.80.10.10">
    <property type="entry name" value="Ribonuclease Inhibitor"/>
    <property type="match status" value="1"/>
</dbReference>
<comment type="caution">
    <text evidence="2">The sequence shown here is derived from an EMBL/GenBank/DDBJ whole genome shotgun (WGS) entry which is preliminary data.</text>
</comment>
<dbReference type="InterPro" id="IPR032675">
    <property type="entry name" value="LRR_dom_sf"/>
</dbReference>
<keyword evidence="1" id="KW-0812">Transmembrane</keyword>
<feature type="transmembrane region" description="Helical" evidence="1">
    <location>
        <begin position="21"/>
        <end position="48"/>
    </location>
</feature>
<dbReference type="Proteomes" id="UP000704712">
    <property type="component" value="Unassembled WGS sequence"/>
</dbReference>
<keyword evidence="1" id="KW-0472">Membrane</keyword>
<organism evidence="2 3">
    <name type="scientific">Phytophthora infestans</name>
    <name type="common">Potato late blight agent</name>
    <name type="synonym">Botrytis infestans</name>
    <dbReference type="NCBI Taxonomy" id="4787"/>
    <lineage>
        <taxon>Eukaryota</taxon>
        <taxon>Sar</taxon>
        <taxon>Stramenopiles</taxon>
        <taxon>Oomycota</taxon>
        <taxon>Peronosporomycetes</taxon>
        <taxon>Peronosporales</taxon>
        <taxon>Peronosporaceae</taxon>
        <taxon>Phytophthora</taxon>
    </lineage>
</organism>
<evidence type="ECO:0000313" key="2">
    <source>
        <dbReference type="EMBL" id="KAF4144132.1"/>
    </source>
</evidence>